<dbReference type="AlphaFoldDB" id="V5HG97"/>
<evidence type="ECO:0000313" key="1">
    <source>
        <dbReference type="EMBL" id="JAB74262.1"/>
    </source>
</evidence>
<dbReference type="Pfam" id="PF02098">
    <property type="entry name" value="His_binding"/>
    <property type="match status" value="1"/>
</dbReference>
<dbReference type="GO" id="GO:0030682">
    <property type="term" value="P:symbiont-mediated perturbation of host defenses"/>
    <property type="evidence" value="ECO:0007669"/>
    <property type="project" value="InterPro"/>
</dbReference>
<accession>V5HG97</accession>
<name>V5HG97_IXORI</name>
<dbReference type="InterPro" id="IPR002970">
    <property type="entry name" value="Tick_his-bd"/>
</dbReference>
<feature type="non-terminal residue" evidence="1">
    <location>
        <position position="138"/>
    </location>
</feature>
<feature type="non-terminal residue" evidence="1">
    <location>
        <position position="1"/>
    </location>
</feature>
<sequence length="138" mass="15407">NPALGKYQNAPECLPIRETWYSVYRNYVYDPEFGGAAKCGRLTSLGPEQNGSFPMLLEYGHTSIEILSTPVAYEGYDVKNLQYYQAAGQTSSLLVYIGYVDCQKCVLFRNSYINEKACTLLVPESALGNHGTCCDFIF</sequence>
<dbReference type="InterPro" id="IPR012674">
    <property type="entry name" value="Calycin"/>
</dbReference>
<dbReference type="Gene3D" id="2.40.128.20">
    <property type="match status" value="1"/>
</dbReference>
<proteinExistence type="evidence at transcript level"/>
<dbReference type="EMBL" id="GANP01010206">
    <property type="protein sequence ID" value="JAB74262.1"/>
    <property type="molecule type" value="mRNA"/>
</dbReference>
<protein>
    <submittedName>
        <fullName evidence="1">Putative lipocal-1 1 lipocalin</fullName>
    </submittedName>
</protein>
<dbReference type="SUPFAM" id="SSF50814">
    <property type="entry name" value="Lipocalins"/>
    <property type="match status" value="1"/>
</dbReference>
<reference evidence="1" key="1">
    <citation type="journal article" date="2015" name="Sci. Rep.">
        <title>Tissue- and time-dependent transcription in Ixodes ricinus salivary glands and midguts when blood feeding on the vertebrate host.</title>
        <authorList>
            <person name="Kotsyfakis M."/>
            <person name="Schwarz A."/>
            <person name="Erhart J."/>
            <person name="Ribeiro J.M."/>
        </authorList>
    </citation>
    <scope>NUCLEOTIDE SEQUENCE</scope>
    <source>
        <tissue evidence="1">Salivary gland and midgut</tissue>
    </source>
</reference>
<dbReference type="GO" id="GO:0043176">
    <property type="term" value="F:amine binding"/>
    <property type="evidence" value="ECO:0007669"/>
    <property type="project" value="InterPro"/>
</dbReference>
<organism evidence="1">
    <name type="scientific">Ixodes ricinus</name>
    <name type="common">Common tick</name>
    <name type="synonym">Acarus ricinus</name>
    <dbReference type="NCBI Taxonomy" id="34613"/>
    <lineage>
        <taxon>Eukaryota</taxon>
        <taxon>Metazoa</taxon>
        <taxon>Ecdysozoa</taxon>
        <taxon>Arthropoda</taxon>
        <taxon>Chelicerata</taxon>
        <taxon>Arachnida</taxon>
        <taxon>Acari</taxon>
        <taxon>Parasitiformes</taxon>
        <taxon>Ixodida</taxon>
        <taxon>Ixodoidea</taxon>
        <taxon>Ixodidae</taxon>
        <taxon>Ixodinae</taxon>
        <taxon>Ixodes</taxon>
    </lineage>
</organism>